<proteinExistence type="inferred from homology"/>
<keyword evidence="5" id="KW-1185">Reference proteome</keyword>
<dbReference type="SUPFAM" id="SSF56954">
    <property type="entry name" value="Outer membrane efflux proteins (OEP)"/>
    <property type="match status" value="1"/>
</dbReference>
<comment type="similarity">
    <text evidence="1 2">Belongs to the outer membrane factor (OMF) (TC 1.B.17) family.</text>
</comment>
<sequence length="462" mass="50249">MMLEGVRMWKKGFPAGVLLAGLALVSCQFERAVTPTLAPALAADFSGSGTEAVGERWWRAFGDGDLNSLENQALGGSFTLQVAAARLKQARAVWQQARSQWDLQLDGSAESTVLELGEGNSAGVFGLGLGASYEVDLWGRIQAEVAAEDFRMRATGEDYQAAALSLSAEVATTWFQLVEARAQQDLVRAQIATNDKVVQGLEKRFVEGQGRGVDILRQRQLVESTRERLTVAELQTGVLENELAVLLGKAPGTGSLPQGHDLPSLPAAPRTGVPVALLQRRPDVRAAFERIRAADAEVAVAIADQFPRLTLTGSTGSAADGVSALFSDWLTRLGAELVGPILDGGRRRAEVERTQAVLEESIADYRQTVIVAMREVENALVRERKQRQRIEQLETQLTLAERSSRQLQREFLNGVSEYLDVLTALDGEQDLRRTLLTARRELLEYRVALYRSLAGGVSGGKN</sequence>
<accession>A0A934RT34</accession>
<keyword evidence="3" id="KW-0175">Coiled coil</keyword>
<feature type="coiled-coil region" evidence="3">
    <location>
        <begin position="373"/>
        <end position="410"/>
    </location>
</feature>
<evidence type="ECO:0000256" key="2">
    <source>
        <dbReference type="RuleBase" id="RU362097"/>
    </source>
</evidence>
<dbReference type="InterPro" id="IPR010131">
    <property type="entry name" value="MdtP/NodT-like"/>
</dbReference>
<reference evidence="4" key="1">
    <citation type="submission" date="2021-01" db="EMBL/GenBank/DDBJ databases">
        <title>Modified the classification status of verrucomicrobia.</title>
        <authorList>
            <person name="Feng X."/>
        </authorList>
    </citation>
    <scope>NUCLEOTIDE SEQUENCE</scope>
    <source>
        <strain evidence="4">KCTC 12986</strain>
    </source>
</reference>
<protein>
    <submittedName>
        <fullName evidence="4">Efflux transporter outer membrane subunit</fullName>
    </submittedName>
</protein>
<keyword evidence="2" id="KW-0564">Palmitate</keyword>
<comment type="caution">
    <text evidence="4">The sequence shown here is derived from an EMBL/GenBank/DDBJ whole genome shotgun (WGS) entry which is preliminary data.</text>
</comment>
<evidence type="ECO:0000256" key="3">
    <source>
        <dbReference type="SAM" id="Coils"/>
    </source>
</evidence>
<dbReference type="InterPro" id="IPR003423">
    <property type="entry name" value="OMP_efflux"/>
</dbReference>
<evidence type="ECO:0000313" key="5">
    <source>
        <dbReference type="Proteomes" id="UP000604083"/>
    </source>
</evidence>
<dbReference type="GO" id="GO:0015562">
    <property type="term" value="F:efflux transmembrane transporter activity"/>
    <property type="evidence" value="ECO:0007669"/>
    <property type="project" value="InterPro"/>
</dbReference>
<keyword evidence="2" id="KW-1134">Transmembrane beta strand</keyword>
<dbReference type="Proteomes" id="UP000604083">
    <property type="component" value="Unassembled WGS sequence"/>
</dbReference>
<gene>
    <name evidence="4" type="ORF">JIN78_12810</name>
</gene>
<keyword evidence="2" id="KW-0472">Membrane</keyword>
<organism evidence="4 5">
    <name type="scientific">Roseibacillus ishigakijimensis</name>
    <dbReference type="NCBI Taxonomy" id="454146"/>
    <lineage>
        <taxon>Bacteria</taxon>
        <taxon>Pseudomonadati</taxon>
        <taxon>Verrucomicrobiota</taxon>
        <taxon>Verrucomicrobiia</taxon>
        <taxon>Verrucomicrobiales</taxon>
        <taxon>Verrucomicrobiaceae</taxon>
        <taxon>Roseibacillus</taxon>
    </lineage>
</organism>
<comment type="subcellular location">
    <subcellularLocation>
        <location evidence="2">Cell membrane</location>
        <topology evidence="2">Lipid-anchor</topology>
    </subcellularLocation>
</comment>
<evidence type="ECO:0000313" key="4">
    <source>
        <dbReference type="EMBL" id="MBK1834943.1"/>
    </source>
</evidence>
<dbReference type="Gene3D" id="2.20.200.10">
    <property type="entry name" value="Outer membrane efflux proteins (OEP)"/>
    <property type="match status" value="1"/>
</dbReference>
<evidence type="ECO:0000256" key="1">
    <source>
        <dbReference type="ARBA" id="ARBA00007613"/>
    </source>
</evidence>
<keyword evidence="2" id="KW-0449">Lipoprotein</keyword>
<dbReference type="PANTHER" id="PTHR30203:SF33">
    <property type="entry name" value="BLR4455 PROTEIN"/>
    <property type="match status" value="1"/>
</dbReference>
<keyword evidence="2" id="KW-0812">Transmembrane</keyword>
<dbReference type="Gene3D" id="1.20.1600.10">
    <property type="entry name" value="Outer membrane efflux proteins (OEP)"/>
    <property type="match status" value="1"/>
</dbReference>
<dbReference type="NCBIfam" id="TIGR01845">
    <property type="entry name" value="outer_NodT"/>
    <property type="match status" value="1"/>
</dbReference>
<dbReference type="AlphaFoldDB" id="A0A934RT34"/>
<dbReference type="EMBL" id="JAENIO010000036">
    <property type="protein sequence ID" value="MBK1834943.1"/>
    <property type="molecule type" value="Genomic_DNA"/>
</dbReference>
<dbReference type="Pfam" id="PF02321">
    <property type="entry name" value="OEP"/>
    <property type="match status" value="2"/>
</dbReference>
<dbReference type="PROSITE" id="PS51257">
    <property type="entry name" value="PROKAR_LIPOPROTEIN"/>
    <property type="match status" value="1"/>
</dbReference>
<name>A0A934RT34_9BACT</name>
<dbReference type="PANTHER" id="PTHR30203">
    <property type="entry name" value="OUTER MEMBRANE CATION EFFLUX PROTEIN"/>
    <property type="match status" value="1"/>
</dbReference>
<dbReference type="GO" id="GO:0005886">
    <property type="term" value="C:plasma membrane"/>
    <property type="evidence" value="ECO:0007669"/>
    <property type="project" value="UniProtKB-SubCell"/>
</dbReference>